<feature type="transmembrane region" description="Helical" evidence="9">
    <location>
        <begin position="197"/>
        <end position="221"/>
    </location>
</feature>
<keyword evidence="5 9" id="KW-0812">Transmembrane</keyword>
<feature type="transmembrane region" description="Helical" evidence="9">
    <location>
        <begin position="339"/>
        <end position="361"/>
    </location>
</feature>
<comment type="subcellular location">
    <subcellularLocation>
        <location evidence="1">Cell membrane</location>
        <topology evidence="1">Multi-pass membrane protein</topology>
    </subcellularLocation>
</comment>
<dbReference type="GO" id="GO:0006814">
    <property type="term" value="P:sodium ion transport"/>
    <property type="evidence" value="ECO:0007669"/>
    <property type="project" value="InterPro"/>
</dbReference>
<dbReference type="eggNOG" id="COG2211">
    <property type="taxonomic scope" value="Bacteria"/>
</dbReference>
<dbReference type="InterPro" id="IPR001927">
    <property type="entry name" value="Na/Gal_symport"/>
</dbReference>
<evidence type="ECO:0000256" key="2">
    <source>
        <dbReference type="ARBA" id="ARBA00022448"/>
    </source>
</evidence>
<dbReference type="Gene3D" id="1.20.1250.20">
    <property type="entry name" value="MFS general substrate transporter like domains"/>
    <property type="match status" value="2"/>
</dbReference>
<keyword evidence="4" id="KW-0762">Sugar transport</keyword>
<evidence type="ECO:0000256" key="5">
    <source>
        <dbReference type="ARBA" id="ARBA00022692"/>
    </source>
</evidence>
<organism evidence="10 11">
    <name type="scientific">Weissella oryzae (strain DSM 25784 / JCM 18191 / LMG 30913 / SG25)</name>
    <dbReference type="NCBI Taxonomy" id="1329250"/>
    <lineage>
        <taxon>Bacteria</taxon>
        <taxon>Bacillati</taxon>
        <taxon>Bacillota</taxon>
        <taxon>Bacilli</taxon>
        <taxon>Lactobacillales</taxon>
        <taxon>Lactobacillaceae</taxon>
        <taxon>Weissella</taxon>
    </lineage>
</organism>
<protein>
    <submittedName>
        <fullName evidence="10">Galactose/methyl-galactoside ABC transporter permease protein</fullName>
    </submittedName>
</protein>
<dbReference type="STRING" id="1329250.WOSG25_140230"/>
<evidence type="ECO:0000256" key="3">
    <source>
        <dbReference type="ARBA" id="ARBA00022475"/>
    </source>
</evidence>
<dbReference type="NCBIfam" id="TIGR00792">
    <property type="entry name" value="gph"/>
    <property type="match status" value="1"/>
</dbReference>
<proteinExistence type="predicted"/>
<feature type="transmembrane region" description="Helical" evidence="9">
    <location>
        <begin position="283"/>
        <end position="303"/>
    </location>
</feature>
<dbReference type="GO" id="GO:0015293">
    <property type="term" value="F:symporter activity"/>
    <property type="evidence" value="ECO:0007669"/>
    <property type="project" value="UniProtKB-KW"/>
</dbReference>
<dbReference type="GO" id="GO:0008643">
    <property type="term" value="P:carbohydrate transport"/>
    <property type="evidence" value="ECO:0007669"/>
    <property type="project" value="InterPro"/>
</dbReference>
<dbReference type="InterPro" id="IPR018043">
    <property type="entry name" value="Na/Gal_symport_CS"/>
</dbReference>
<sequence>MRENHLMGQRISYMLGALGHDVYYAAINSYFAVYLAANMFQGSAHKDEMIALVTSLVLVIRLVEIVFDPIIGSIIDNTQTKNGKFKPWLIVGGIMSSIMVMVMFSGFGGLTTSSNTTLFTIVFIISFIILDAFYSFKDIALWSMIPALSAKNEERETLGTFARFGSAIGAQGTSILVFPIVYFFTAMMTGSYSEGSSGWFIFGVIVAIVQGGTALIAAFGTKEQDSSLRQKAEKTKFVDVFKALVTNDQLMWLSLAYILFALAYGAVNGTLPLLFTFVLGNQLLFSAVGWIGFIGSILLVPLFPKLSQSFGRRRVFTGAIISMLIGLLLFFFGNSEITVILGVIFMTCPYQLVFLSVLMTITDSVEYGQWKNGVRSESVTLAMRPLLDKVAGAFQNGIYSFVAISAGMTGAKYIAGANYHVGMFKIYVYAIPAILIIISLVLFLTKVKLTEQRHREIVADLEKRLG</sequence>
<accession>A0A069D2T3</accession>
<dbReference type="PANTHER" id="PTHR11328">
    <property type="entry name" value="MAJOR FACILITATOR SUPERFAMILY DOMAIN-CONTAINING PROTEIN"/>
    <property type="match status" value="1"/>
</dbReference>
<dbReference type="GO" id="GO:0005886">
    <property type="term" value="C:plasma membrane"/>
    <property type="evidence" value="ECO:0007669"/>
    <property type="project" value="UniProtKB-SubCell"/>
</dbReference>
<dbReference type="PROSITE" id="PS00872">
    <property type="entry name" value="NA_GALACTOSIDE_SYMP"/>
    <property type="match status" value="1"/>
</dbReference>
<keyword evidence="11" id="KW-1185">Reference proteome</keyword>
<dbReference type="Pfam" id="PF13347">
    <property type="entry name" value="MFS_2"/>
    <property type="match status" value="1"/>
</dbReference>
<dbReference type="InterPro" id="IPR039672">
    <property type="entry name" value="MFS_2"/>
</dbReference>
<keyword evidence="7 9" id="KW-1133">Transmembrane helix</keyword>
<feature type="transmembrane region" description="Helical" evidence="9">
    <location>
        <begin position="12"/>
        <end position="37"/>
    </location>
</feature>
<evidence type="ECO:0000256" key="6">
    <source>
        <dbReference type="ARBA" id="ARBA00022847"/>
    </source>
</evidence>
<dbReference type="AlphaFoldDB" id="A0A069D2T3"/>
<feature type="transmembrane region" description="Helical" evidence="9">
    <location>
        <begin position="393"/>
        <end position="414"/>
    </location>
</feature>
<evidence type="ECO:0000313" key="10">
    <source>
        <dbReference type="EMBL" id="GAK31721.1"/>
    </source>
</evidence>
<feature type="transmembrane region" description="Helical" evidence="9">
    <location>
        <begin position="88"/>
        <end position="110"/>
    </location>
</feature>
<dbReference type="PANTHER" id="PTHR11328:SF36">
    <property type="entry name" value="MELIBIOSE PERMEASE"/>
    <property type="match status" value="1"/>
</dbReference>
<dbReference type="SUPFAM" id="SSF103473">
    <property type="entry name" value="MFS general substrate transporter"/>
    <property type="match status" value="1"/>
</dbReference>
<feature type="transmembrane region" description="Helical" evidence="9">
    <location>
        <begin position="49"/>
        <end position="67"/>
    </location>
</feature>
<evidence type="ECO:0000313" key="11">
    <source>
        <dbReference type="Proteomes" id="UP000030643"/>
    </source>
</evidence>
<keyword evidence="6" id="KW-0769">Symport</keyword>
<gene>
    <name evidence="10" type="ORF">WOSG25_140230</name>
</gene>
<evidence type="ECO:0000256" key="1">
    <source>
        <dbReference type="ARBA" id="ARBA00004651"/>
    </source>
</evidence>
<feature type="transmembrane region" description="Helical" evidence="9">
    <location>
        <begin position="250"/>
        <end position="271"/>
    </location>
</feature>
<feature type="transmembrane region" description="Helical" evidence="9">
    <location>
        <begin position="116"/>
        <end position="136"/>
    </location>
</feature>
<name>A0A069D2T3_WEIOS</name>
<keyword evidence="8 9" id="KW-0472">Membrane</keyword>
<evidence type="ECO:0000256" key="4">
    <source>
        <dbReference type="ARBA" id="ARBA00022597"/>
    </source>
</evidence>
<reference evidence="11" key="1">
    <citation type="journal article" date="2014" name="Genome Announc.">
        <title>Draft genome sequence of Weissella oryzae SG25T, isolated from fermented rice grains.</title>
        <authorList>
            <person name="Tanizawa Y."/>
            <person name="Fujisawa T."/>
            <person name="Mochizuki T."/>
            <person name="Kaminuma E."/>
            <person name="Suzuki Y."/>
            <person name="Nakamura Y."/>
            <person name="Tohno M."/>
        </authorList>
    </citation>
    <scope>NUCLEOTIDE SEQUENCE [LARGE SCALE GENOMIC DNA]</scope>
    <source>
        <strain evidence="11">DSM 25784 / JCM 18191 / LMG 30913 / SG25</strain>
    </source>
</reference>
<evidence type="ECO:0000256" key="9">
    <source>
        <dbReference type="SAM" id="Phobius"/>
    </source>
</evidence>
<evidence type="ECO:0000256" key="7">
    <source>
        <dbReference type="ARBA" id="ARBA00022989"/>
    </source>
</evidence>
<feature type="transmembrane region" description="Helical" evidence="9">
    <location>
        <begin position="161"/>
        <end position="185"/>
    </location>
</feature>
<feature type="transmembrane region" description="Helical" evidence="9">
    <location>
        <begin position="426"/>
        <end position="445"/>
    </location>
</feature>
<dbReference type="EMBL" id="DF820497">
    <property type="protein sequence ID" value="GAK31721.1"/>
    <property type="molecule type" value="Genomic_DNA"/>
</dbReference>
<keyword evidence="3" id="KW-1003">Cell membrane</keyword>
<evidence type="ECO:0000256" key="8">
    <source>
        <dbReference type="ARBA" id="ARBA00023136"/>
    </source>
</evidence>
<dbReference type="Proteomes" id="UP000030643">
    <property type="component" value="Unassembled WGS sequence"/>
</dbReference>
<dbReference type="InterPro" id="IPR036259">
    <property type="entry name" value="MFS_trans_sf"/>
</dbReference>
<feature type="transmembrane region" description="Helical" evidence="9">
    <location>
        <begin position="315"/>
        <end position="333"/>
    </location>
</feature>
<keyword evidence="2" id="KW-0813">Transport</keyword>